<evidence type="ECO:0000256" key="2">
    <source>
        <dbReference type="ARBA" id="ARBA00007529"/>
    </source>
</evidence>
<dbReference type="SUPFAM" id="SSF54506">
    <property type="entry name" value="Diaminopimelate epimerase-like"/>
    <property type="match status" value="1"/>
</dbReference>
<accession>A0A9P9E120</accession>
<sequence length="407" mass="44659">MGSIDIDFQFSDSWIPGHSPIECIDLHTSGQPARIVIRGFPPLHGTLLEQRSQAREKHDHLRSRIILEPRGHAAMFGCILRPHTELTATGEAHMGVLFMHNSGFSDMCGHCTFAVARCLVDMHDQDVFPQRKCLSYEEATQTVEIKLHTPTGIVKLVVPTLPGGLRSDASKPVAFYSVPAFAAALDLRVPIPVANRWPELGDREDVEIDIGYGGAWYGLVKCRDLGFSSGLRNPDLHALERVNQLLEQSLSQFLDHEKNLFDSIPAGSEQVQVRRIMITDEQIVQDVGMSQDHEAGLLFYESQQIDRSPTGGCVVARVAVAYAKGQLRLHEGRFYNSLLSIAHKGEGAFLGTPVKEVSFIDSTGSLSAGVRVMVQGKAYYTGRSTFLVEDGDPLSDGFAFQSAVMGG</sequence>
<dbReference type="AlphaFoldDB" id="A0A9P9E120"/>
<dbReference type="Gene3D" id="3.10.310.10">
    <property type="entry name" value="Diaminopimelate Epimerase, Chain A, domain 1"/>
    <property type="match status" value="2"/>
</dbReference>
<keyword evidence="5" id="KW-1185">Reference proteome</keyword>
<dbReference type="PANTHER" id="PTHR33442">
    <property type="entry name" value="TRANS-3-HYDROXY-L-PROLINE DEHYDRATASE"/>
    <property type="match status" value="1"/>
</dbReference>
<dbReference type="GO" id="GO:0050346">
    <property type="term" value="F:trans-L-3-hydroxyproline dehydratase activity"/>
    <property type="evidence" value="ECO:0007669"/>
    <property type="project" value="UniProtKB-EC"/>
</dbReference>
<evidence type="ECO:0000313" key="5">
    <source>
        <dbReference type="Proteomes" id="UP000738349"/>
    </source>
</evidence>
<name>A0A9P9E120_9HYPO</name>
<comment type="caution">
    <text evidence="4">The sequence shown here is derived from an EMBL/GenBank/DDBJ whole genome shotgun (WGS) entry which is preliminary data.</text>
</comment>
<dbReference type="OrthoDB" id="6409228at2759"/>
<dbReference type="Proteomes" id="UP000738349">
    <property type="component" value="Unassembled WGS sequence"/>
</dbReference>
<reference evidence="4" key="1">
    <citation type="journal article" date="2021" name="Nat. Commun.">
        <title>Genetic determinants of endophytism in the Arabidopsis root mycobiome.</title>
        <authorList>
            <person name="Mesny F."/>
            <person name="Miyauchi S."/>
            <person name="Thiergart T."/>
            <person name="Pickel B."/>
            <person name="Atanasova L."/>
            <person name="Karlsson M."/>
            <person name="Huettel B."/>
            <person name="Barry K.W."/>
            <person name="Haridas S."/>
            <person name="Chen C."/>
            <person name="Bauer D."/>
            <person name="Andreopoulos W."/>
            <person name="Pangilinan J."/>
            <person name="LaButti K."/>
            <person name="Riley R."/>
            <person name="Lipzen A."/>
            <person name="Clum A."/>
            <person name="Drula E."/>
            <person name="Henrissat B."/>
            <person name="Kohler A."/>
            <person name="Grigoriev I.V."/>
            <person name="Martin F.M."/>
            <person name="Hacquard S."/>
        </authorList>
    </citation>
    <scope>NUCLEOTIDE SEQUENCE</scope>
    <source>
        <strain evidence="4">MPI-CAGE-AT-0147</strain>
    </source>
</reference>
<gene>
    <name evidence="4" type="ORF">EDB81DRAFT_871747</name>
</gene>
<dbReference type="EMBL" id="JAGMUV010000018">
    <property type="protein sequence ID" value="KAH7129088.1"/>
    <property type="molecule type" value="Genomic_DNA"/>
</dbReference>
<proteinExistence type="inferred from homology"/>
<organism evidence="4 5">
    <name type="scientific">Dactylonectria macrodidyma</name>
    <dbReference type="NCBI Taxonomy" id="307937"/>
    <lineage>
        <taxon>Eukaryota</taxon>
        <taxon>Fungi</taxon>
        <taxon>Dikarya</taxon>
        <taxon>Ascomycota</taxon>
        <taxon>Pezizomycotina</taxon>
        <taxon>Sordariomycetes</taxon>
        <taxon>Hypocreomycetidae</taxon>
        <taxon>Hypocreales</taxon>
        <taxon>Nectriaceae</taxon>
        <taxon>Dactylonectria</taxon>
    </lineage>
</organism>
<comment type="similarity">
    <text evidence="2">Belongs to the proline racemase family.</text>
</comment>
<dbReference type="PANTHER" id="PTHR33442:SF1">
    <property type="entry name" value="TRANS-3-HYDROXY-L-PROLINE DEHYDRATASE"/>
    <property type="match status" value="1"/>
</dbReference>
<comment type="catalytic activity">
    <reaction evidence="1">
        <text>trans-3-hydroxy-L-proline = 1-pyrroline-2-carboxylate + H2O</text>
        <dbReference type="Rhea" id="RHEA:10320"/>
        <dbReference type="ChEBI" id="CHEBI:15377"/>
        <dbReference type="ChEBI" id="CHEBI:39785"/>
        <dbReference type="ChEBI" id="CHEBI:57938"/>
        <dbReference type="EC" id="4.2.1.77"/>
    </reaction>
</comment>
<evidence type="ECO:0000256" key="1">
    <source>
        <dbReference type="ARBA" id="ARBA00001148"/>
    </source>
</evidence>
<dbReference type="SFLD" id="SFLDS00028">
    <property type="entry name" value="Proline_Racemase"/>
    <property type="match status" value="1"/>
</dbReference>
<protein>
    <recommendedName>
        <fullName evidence="3">trans-L-3-hydroxyproline dehydratase</fullName>
        <ecNumber evidence="3">4.2.1.77</ecNumber>
    </recommendedName>
</protein>
<dbReference type="Pfam" id="PF05544">
    <property type="entry name" value="Pro_racemase"/>
    <property type="match status" value="1"/>
</dbReference>
<dbReference type="InterPro" id="IPR008794">
    <property type="entry name" value="Pro_racemase_fam"/>
</dbReference>
<evidence type="ECO:0000256" key="3">
    <source>
        <dbReference type="ARBA" id="ARBA00013105"/>
    </source>
</evidence>
<dbReference type="EC" id="4.2.1.77" evidence="3"/>
<evidence type="ECO:0000313" key="4">
    <source>
        <dbReference type="EMBL" id="KAH7129088.1"/>
    </source>
</evidence>